<reference evidence="8" key="1">
    <citation type="journal article" date="2020" name="Stud. Mycol.">
        <title>101 Dothideomycetes genomes: a test case for predicting lifestyles and emergence of pathogens.</title>
        <authorList>
            <person name="Haridas S."/>
            <person name="Albert R."/>
            <person name="Binder M."/>
            <person name="Bloem J."/>
            <person name="Labutti K."/>
            <person name="Salamov A."/>
            <person name="Andreopoulos B."/>
            <person name="Baker S."/>
            <person name="Barry K."/>
            <person name="Bills G."/>
            <person name="Bluhm B."/>
            <person name="Cannon C."/>
            <person name="Castanera R."/>
            <person name="Culley D."/>
            <person name="Daum C."/>
            <person name="Ezra D."/>
            <person name="Gonzalez J."/>
            <person name="Henrissat B."/>
            <person name="Kuo A."/>
            <person name="Liang C."/>
            <person name="Lipzen A."/>
            <person name="Lutzoni F."/>
            <person name="Magnuson J."/>
            <person name="Mondo S."/>
            <person name="Nolan M."/>
            <person name="Ohm R."/>
            <person name="Pangilinan J."/>
            <person name="Park H.-J."/>
            <person name="Ramirez L."/>
            <person name="Alfaro M."/>
            <person name="Sun H."/>
            <person name="Tritt A."/>
            <person name="Yoshinaga Y."/>
            <person name="Zwiers L.-H."/>
            <person name="Turgeon B."/>
            <person name="Goodwin S."/>
            <person name="Spatafora J."/>
            <person name="Crous P."/>
            <person name="Grigoriev I."/>
        </authorList>
    </citation>
    <scope>NUCLEOTIDE SEQUENCE</scope>
    <source>
        <strain evidence="8">CBS 110217</strain>
    </source>
</reference>
<keyword evidence="4 7" id="KW-1133">Transmembrane helix</keyword>
<evidence type="ECO:0000256" key="2">
    <source>
        <dbReference type="ARBA" id="ARBA00007018"/>
    </source>
</evidence>
<feature type="transmembrane region" description="Helical" evidence="7">
    <location>
        <begin position="50"/>
        <end position="73"/>
    </location>
</feature>
<feature type="non-terminal residue" evidence="8">
    <location>
        <position position="1"/>
    </location>
</feature>
<organism evidence="8 9">
    <name type="scientific">Setomelanomma holmii</name>
    <dbReference type="NCBI Taxonomy" id="210430"/>
    <lineage>
        <taxon>Eukaryota</taxon>
        <taxon>Fungi</taxon>
        <taxon>Dikarya</taxon>
        <taxon>Ascomycota</taxon>
        <taxon>Pezizomycotina</taxon>
        <taxon>Dothideomycetes</taxon>
        <taxon>Pleosporomycetidae</taxon>
        <taxon>Pleosporales</taxon>
        <taxon>Pleosporineae</taxon>
        <taxon>Phaeosphaeriaceae</taxon>
        <taxon>Setomelanomma</taxon>
    </lineage>
</organism>
<keyword evidence="5 7" id="KW-0472">Membrane</keyword>
<evidence type="ECO:0000256" key="4">
    <source>
        <dbReference type="ARBA" id="ARBA00022989"/>
    </source>
</evidence>
<dbReference type="AlphaFoldDB" id="A0A9P4LIG9"/>
<sequence length="277" mass="30852">VLDDARLLGWDELCMFFSSDNEYILTGHRKASSSYLGSLKSILRVHNETVNIWSHVLGALAFLTAAGTLYSMPYPSRPCTQKADVLAIFIYFASVIACFVFSFIYHIFLDHSEQTRKITCRFDYLGIIVPLWGTTVASTHFGLVCEPALQYRYQALATIAGGLSAIATLHPLLSGPNGKPVRTAMYCLLGISSFLPVVHGVMLHGFEEHNRRMSLQPFLGLATCHSTGAMLYAARIPERWFPRRFDIVGSSHQLMHVLVVVGAVCYCIGVLEAFEHW</sequence>
<dbReference type="PANTHER" id="PTHR20855">
    <property type="entry name" value="ADIPOR/PROGESTIN RECEPTOR-RELATED"/>
    <property type="match status" value="1"/>
</dbReference>
<keyword evidence="3 7" id="KW-0812">Transmembrane</keyword>
<keyword evidence="6" id="KW-0479">Metal-binding</keyword>
<evidence type="ECO:0000256" key="3">
    <source>
        <dbReference type="ARBA" id="ARBA00022692"/>
    </source>
</evidence>
<evidence type="ECO:0000313" key="8">
    <source>
        <dbReference type="EMBL" id="KAF2027976.1"/>
    </source>
</evidence>
<dbReference type="Pfam" id="PF03006">
    <property type="entry name" value="HlyIII"/>
    <property type="match status" value="1"/>
</dbReference>
<accession>A0A9P4LIG9</accession>
<name>A0A9P4LIG9_9PLEO</name>
<feature type="transmembrane region" description="Helical" evidence="7">
    <location>
        <begin position="121"/>
        <end position="141"/>
    </location>
</feature>
<dbReference type="GO" id="GO:0016020">
    <property type="term" value="C:membrane"/>
    <property type="evidence" value="ECO:0007669"/>
    <property type="project" value="UniProtKB-SubCell"/>
</dbReference>
<feature type="transmembrane region" description="Helical" evidence="7">
    <location>
        <begin position="85"/>
        <end position="109"/>
    </location>
</feature>
<evidence type="ECO:0000256" key="7">
    <source>
        <dbReference type="SAM" id="Phobius"/>
    </source>
</evidence>
<evidence type="ECO:0000256" key="6">
    <source>
        <dbReference type="PIRSR" id="PIRSR604254-1"/>
    </source>
</evidence>
<feature type="binding site" evidence="6">
    <location>
        <position position="252"/>
    </location>
    <ligand>
        <name>Zn(2+)</name>
        <dbReference type="ChEBI" id="CHEBI:29105"/>
    </ligand>
</feature>
<proteinExistence type="inferred from homology"/>
<keyword evidence="6" id="KW-0862">Zinc</keyword>
<evidence type="ECO:0000256" key="5">
    <source>
        <dbReference type="ARBA" id="ARBA00023136"/>
    </source>
</evidence>
<feature type="binding site" evidence="6">
    <location>
        <position position="256"/>
    </location>
    <ligand>
        <name>Zn(2+)</name>
        <dbReference type="ChEBI" id="CHEBI:29105"/>
    </ligand>
</feature>
<dbReference type="GO" id="GO:0006882">
    <property type="term" value="P:intracellular zinc ion homeostasis"/>
    <property type="evidence" value="ECO:0007669"/>
    <property type="project" value="TreeGrafter"/>
</dbReference>
<feature type="binding site" evidence="6">
    <location>
        <position position="106"/>
    </location>
    <ligand>
        <name>Zn(2+)</name>
        <dbReference type="ChEBI" id="CHEBI:29105"/>
    </ligand>
</feature>
<feature type="transmembrane region" description="Helical" evidence="7">
    <location>
        <begin position="215"/>
        <end position="234"/>
    </location>
</feature>
<dbReference type="Proteomes" id="UP000799777">
    <property type="component" value="Unassembled WGS sequence"/>
</dbReference>
<comment type="caution">
    <text evidence="8">The sequence shown here is derived from an EMBL/GenBank/DDBJ whole genome shotgun (WGS) entry which is preliminary data.</text>
</comment>
<dbReference type="PANTHER" id="PTHR20855:SF52">
    <property type="entry name" value="ADIPONECTIN RECEPTOR PROTEIN"/>
    <property type="match status" value="1"/>
</dbReference>
<dbReference type="EMBL" id="ML978219">
    <property type="protein sequence ID" value="KAF2027976.1"/>
    <property type="molecule type" value="Genomic_DNA"/>
</dbReference>
<feature type="transmembrane region" description="Helical" evidence="7">
    <location>
        <begin position="185"/>
        <end position="203"/>
    </location>
</feature>
<dbReference type="InterPro" id="IPR004254">
    <property type="entry name" value="AdipoR/HlyIII-related"/>
</dbReference>
<keyword evidence="9" id="KW-1185">Reference proteome</keyword>
<comment type="similarity">
    <text evidence="2">Belongs to the ADIPOR family.</text>
</comment>
<feature type="transmembrane region" description="Helical" evidence="7">
    <location>
        <begin position="254"/>
        <end position="274"/>
    </location>
</feature>
<dbReference type="GO" id="GO:0038023">
    <property type="term" value="F:signaling receptor activity"/>
    <property type="evidence" value="ECO:0007669"/>
    <property type="project" value="TreeGrafter"/>
</dbReference>
<evidence type="ECO:0000256" key="1">
    <source>
        <dbReference type="ARBA" id="ARBA00004141"/>
    </source>
</evidence>
<protein>
    <submittedName>
        <fullName evidence="8">Hly-III related protein</fullName>
    </submittedName>
</protein>
<evidence type="ECO:0000313" key="9">
    <source>
        <dbReference type="Proteomes" id="UP000799777"/>
    </source>
</evidence>
<feature type="non-terminal residue" evidence="8">
    <location>
        <position position="277"/>
    </location>
</feature>
<gene>
    <name evidence="8" type="ORF">EK21DRAFT_29467</name>
</gene>
<dbReference type="GO" id="GO:0046872">
    <property type="term" value="F:metal ion binding"/>
    <property type="evidence" value="ECO:0007669"/>
    <property type="project" value="UniProtKB-KW"/>
</dbReference>
<comment type="subcellular location">
    <subcellularLocation>
        <location evidence="1">Membrane</location>
        <topology evidence="1">Multi-pass membrane protein</topology>
    </subcellularLocation>
</comment>
<dbReference type="OrthoDB" id="529367at2759"/>